<evidence type="ECO:0000313" key="2">
    <source>
        <dbReference type="EMBL" id="WAR14371.1"/>
    </source>
</evidence>
<keyword evidence="3" id="KW-1185">Reference proteome</keyword>
<evidence type="ECO:0000313" key="3">
    <source>
        <dbReference type="Proteomes" id="UP001164746"/>
    </source>
</evidence>
<accession>A0ABY7EZW1</accession>
<dbReference type="InterPro" id="IPR029058">
    <property type="entry name" value="AB_hydrolase_fold"/>
</dbReference>
<dbReference type="SUPFAM" id="SSF53474">
    <property type="entry name" value="alpha/beta-Hydrolases"/>
    <property type="match status" value="1"/>
</dbReference>
<evidence type="ECO:0000259" key="1">
    <source>
        <dbReference type="Pfam" id="PF00135"/>
    </source>
</evidence>
<dbReference type="Gene3D" id="3.40.50.1820">
    <property type="entry name" value="alpha/beta hydrolase"/>
    <property type="match status" value="1"/>
</dbReference>
<dbReference type="InterPro" id="IPR050309">
    <property type="entry name" value="Type-B_Carboxylest/Lipase"/>
</dbReference>
<proteinExistence type="predicted"/>
<sequence length="171" mass="18528">MIGVELISVEISQFVFTDAGYSAFEQSDLGGITGARMNVIANGTTKTVHVCLGVSYAKPRVCDLRFKNITETNSGVRVSIFSVVSIPVFTIESEDCLYLNIYKPKNRSGLAVMIHGGGLTSGSADKFNIKILASAFGNAVVVTFNYRVGIFGFLSNMDEHAMGNNGLWDRR</sequence>
<dbReference type="Proteomes" id="UP001164746">
    <property type="component" value="Chromosome 9"/>
</dbReference>
<gene>
    <name evidence="2" type="ORF">MAR_004476</name>
</gene>
<name>A0ABY7EZW1_MYAAR</name>
<organism evidence="2 3">
    <name type="scientific">Mya arenaria</name>
    <name type="common">Soft-shell clam</name>
    <dbReference type="NCBI Taxonomy" id="6604"/>
    <lineage>
        <taxon>Eukaryota</taxon>
        <taxon>Metazoa</taxon>
        <taxon>Spiralia</taxon>
        <taxon>Lophotrochozoa</taxon>
        <taxon>Mollusca</taxon>
        <taxon>Bivalvia</taxon>
        <taxon>Autobranchia</taxon>
        <taxon>Heteroconchia</taxon>
        <taxon>Euheterodonta</taxon>
        <taxon>Imparidentia</taxon>
        <taxon>Neoheterodontei</taxon>
        <taxon>Myida</taxon>
        <taxon>Myoidea</taxon>
        <taxon>Myidae</taxon>
        <taxon>Mya</taxon>
    </lineage>
</organism>
<reference evidence="2" key="1">
    <citation type="submission" date="2022-11" db="EMBL/GenBank/DDBJ databases">
        <title>Centuries of genome instability and evolution in soft-shell clam transmissible cancer (bioRxiv).</title>
        <authorList>
            <person name="Hart S.F.M."/>
            <person name="Yonemitsu M.A."/>
            <person name="Giersch R.M."/>
            <person name="Beal B.F."/>
            <person name="Arriagada G."/>
            <person name="Davis B.W."/>
            <person name="Ostrander E.A."/>
            <person name="Goff S.P."/>
            <person name="Metzger M.J."/>
        </authorList>
    </citation>
    <scope>NUCLEOTIDE SEQUENCE</scope>
    <source>
        <strain evidence="2">MELC-2E11</strain>
        <tissue evidence="2">Siphon/mantle</tissue>
    </source>
</reference>
<protein>
    <submittedName>
        <fullName evidence="2">EST2-like protein</fullName>
    </submittedName>
</protein>
<dbReference type="PANTHER" id="PTHR11559">
    <property type="entry name" value="CARBOXYLESTERASE"/>
    <property type="match status" value="1"/>
</dbReference>
<dbReference type="PROSITE" id="PS00941">
    <property type="entry name" value="CARBOXYLESTERASE_B_2"/>
    <property type="match status" value="1"/>
</dbReference>
<dbReference type="InterPro" id="IPR002018">
    <property type="entry name" value="CarbesteraseB"/>
</dbReference>
<dbReference type="Pfam" id="PF00135">
    <property type="entry name" value="COesterase"/>
    <property type="match status" value="1"/>
</dbReference>
<dbReference type="EMBL" id="CP111020">
    <property type="protein sequence ID" value="WAR14371.1"/>
    <property type="molecule type" value="Genomic_DNA"/>
</dbReference>
<feature type="domain" description="Carboxylesterase type B" evidence="1">
    <location>
        <begin position="29"/>
        <end position="169"/>
    </location>
</feature>
<dbReference type="InterPro" id="IPR019819">
    <property type="entry name" value="Carboxylesterase_B_CS"/>
</dbReference>